<comment type="subcellular location">
    <subcellularLocation>
        <location evidence="6 9">Cytoplasm</location>
    </subcellularLocation>
</comment>
<keyword evidence="3 6" id="KW-0369">Histidine metabolism</keyword>
<evidence type="ECO:0000256" key="3">
    <source>
        <dbReference type="ARBA" id="ARBA00022808"/>
    </source>
</evidence>
<accession>A0ABT0MBA2</accession>
<gene>
    <name evidence="6 10" type="primary">hutH</name>
    <name evidence="10" type="ORF">M3N64_09305</name>
</gene>
<evidence type="ECO:0000256" key="9">
    <source>
        <dbReference type="RuleBase" id="RU004480"/>
    </source>
</evidence>
<dbReference type="HAMAP" id="MF_00229">
    <property type="entry name" value="His_ammonia_lyase"/>
    <property type="match status" value="1"/>
</dbReference>
<evidence type="ECO:0000313" key="11">
    <source>
        <dbReference type="Proteomes" id="UP001203004"/>
    </source>
</evidence>
<comment type="similarity">
    <text evidence="6 7">Belongs to the PAL/histidase family.</text>
</comment>
<dbReference type="Pfam" id="PF00221">
    <property type="entry name" value="Lyase_aromatic"/>
    <property type="match status" value="1"/>
</dbReference>
<keyword evidence="6" id="KW-0963">Cytoplasm</keyword>
<dbReference type="InterPro" id="IPR001106">
    <property type="entry name" value="Aromatic_Lyase"/>
</dbReference>
<evidence type="ECO:0000256" key="4">
    <source>
        <dbReference type="ARBA" id="ARBA00023239"/>
    </source>
</evidence>
<comment type="caution">
    <text evidence="10">The sequence shown here is derived from an EMBL/GenBank/DDBJ whole genome shotgun (WGS) entry which is preliminary data.</text>
</comment>
<dbReference type="RefSeq" id="WP_249101506.1">
    <property type="nucleotide sequence ID" value="NZ_JAMAST010000010.1"/>
</dbReference>
<dbReference type="Gene3D" id="1.10.275.10">
    <property type="entry name" value="Fumarase/aspartase (N-terminal domain)"/>
    <property type="match status" value="1"/>
</dbReference>
<evidence type="ECO:0000256" key="2">
    <source>
        <dbReference type="ARBA" id="ARBA00012994"/>
    </source>
</evidence>
<dbReference type="InterPro" id="IPR005921">
    <property type="entry name" value="HutH"/>
</dbReference>
<comment type="pathway">
    <text evidence="1 6 8">Amino-acid degradation; L-histidine degradation into L-glutamate; N-formimidoyl-L-glutamate from L-histidine: step 1/3.</text>
</comment>
<dbReference type="Proteomes" id="UP001203004">
    <property type="component" value="Unassembled WGS sequence"/>
</dbReference>
<dbReference type="Gene3D" id="1.20.200.10">
    <property type="entry name" value="Fumarase/aspartase (Central domain)"/>
    <property type="match status" value="1"/>
</dbReference>
<evidence type="ECO:0000256" key="7">
    <source>
        <dbReference type="RuleBase" id="RU003954"/>
    </source>
</evidence>
<dbReference type="NCBIfam" id="TIGR01225">
    <property type="entry name" value="hutH"/>
    <property type="match status" value="1"/>
</dbReference>
<dbReference type="PROSITE" id="PS00488">
    <property type="entry name" value="PAL_HISTIDASE"/>
    <property type="match status" value="1"/>
</dbReference>
<reference evidence="10 11" key="1">
    <citation type="submission" date="2022-05" db="EMBL/GenBank/DDBJ databases">
        <title>Sporolactobacillus sp nov CPB3-1, isolated from tree bark (Mangifera indica L.).</title>
        <authorList>
            <person name="Phuengjayaem S."/>
            <person name="Tanasupawat S."/>
        </authorList>
    </citation>
    <scope>NUCLEOTIDE SEQUENCE [LARGE SCALE GENOMIC DNA]</scope>
    <source>
        <strain evidence="10 11">CPB3-1</strain>
    </source>
</reference>
<protein>
    <recommendedName>
        <fullName evidence="2 6">Histidine ammonia-lyase</fullName>
        <shortName evidence="6">Histidase</shortName>
        <ecNumber evidence="2 6">4.3.1.3</ecNumber>
    </recommendedName>
</protein>
<feature type="modified residue" description="2,3-didehydroalanine (Ser)" evidence="6">
    <location>
        <position position="143"/>
    </location>
</feature>
<dbReference type="SUPFAM" id="SSF48557">
    <property type="entry name" value="L-aspartase-like"/>
    <property type="match status" value="1"/>
</dbReference>
<name>A0ABT0MBA2_9BACL</name>
<dbReference type="InterPro" id="IPR008948">
    <property type="entry name" value="L-Aspartase-like"/>
</dbReference>
<dbReference type="InterPro" id="IPR022313">
    <property type="entry name" value="Phe/His_NH3-lyase_AS"/>
</dbReference>
<dbReference type="EC" id="4.3.1.3" evidence="2 6"/>
<dbReference type="NCBIfam" id="NF006871">
    <property type="entry name" value="PRK09367.1"/>
    <property type="match status" value="1"/>
</dbReference>
<dbReference type="GO" id="GO:0004397">
    <property type="term" value="F:histidine ammonia-lyase activity"/>
    <property type="evidence" value="ECO:0007669"/>
    <property type="project" value="UniProtKB-EC"/>
</dbReference>
<evidence type="ECO:0000256" key="1">
    <source>
        <dbReference type="ARBA" id="ARBA00005113"/>
    </source>
</evidence>
<sequence>MTVYLNGESLDFSKIERVINKREHVAIDNGAMQKITISRQAVEKHLSAGEVIYGINTGFGKFSDQLISKDNIEKLQINLLRSHACAVGEPFSEKIVRLMLLLRANALTKGYSGVRPVVIHALLDCLNQGVIPVVPSQGSLGASGDLAPLAHLALVLVGEGTAVYKDEEMHGLDALKAAGLSPISLQAKEGLALINGTQAMTATACAAYMDAMHLMQSADRTAALTFEALRGVEEALWEESHQVRAFPEQSQVAASLMRQLKGSRLMTHQGDLRVQDAYSLRCIPQVHGAILRVLNRVKEDLIIEMNAATDNPLIFAESGHVISGGNFHGEPIAFAMDFLGIAISELANISERRVERLVNPQLNNGLPAFLSAEPGLQSGFMITQYVAASLVSENKVLAHPASVDSIPSSGNQEDHVSMGTTAARKAVQIIVNAKKVMAIEALCAAQAADLHGSELLAGRTYDFYQTIRARVPFVAEDQSLSAAIEKVAEIL</sequence>
<organism evidence="10 11">
    <name type="scientific">Sporolactobacillus mangiferae</name>
    <dbReference type="NCBI Taxonomy" id="2940498"/>
    <lineage>
        <taxon>Bacteria</taxon>
        <taxon>Bacillati</taxon>
        <taxon>Bacillota</taxon>
        <taxon>Bacilli</taxon>
        <taxon>Bacillales</taxon>
        <taxon>Sporolactobacillaceae</taxon>
        <taxon>Sporolactobacillus</taxon>
    </lineage>
</organism>
<evidence type="ECO:0000313" key="10">
    <source>
        <dbReference type="EMBL" id="MCL1632147.1"/>
    </source>
</evidence>
<dbReference type="PANTHER" id="PTHR10362">
    <property type="entry name" value="HISTIDINE AMMONIA-LYASE"/>
    <property type="match status" value="1"/>
</dbReference>
<keyword evidence="4 6" id="KW-0456">Lyase</keyword>
<feature type="cross-link" description="5-imidazolinone (Ala-Gly)" evidence="6">
    <location>
        <begin position="142"/>
        <end position="144"/>
    </location>
</feature>
<dbReference type="CDD" id="cd00332">
    <property type="entry name" value="PAL-HAL"/>
    <property type="match status" value="1"/>
</dbReference>
<dbReference type="EMBL" id="JAMAST010000010">
    <property type="protein sequence ID" value="MCL1632147.1"/>
    <property type="molecule type" value="Genomic_DNA"/>
</dbReference>
<evidence type="ECO:0000256" key="8">
    <source>
        <dbReference type="RuleBase" id="RU004479"/>
    </source>
</evidence>
<comment type="PTM">
    <text evidence="6">Contains an active site 4-methylidene-imidazol-5-one (MIO), which is formed autocatalytically by cyclization and dehydration of residues Ala-Ser-Gly.</text>
</comment>
<evidence type="ECO:0000256" key="6">
    <source>
        <dbReference type="HAMAP-Rule" id="MF_00229"/>
    </source>
</evidence>
<keyword evidence="11" id="KW-1185">Reference proteome</keyword>
<comment type="catalytic activity">
    <reaction evidence="5 6 8">
        <text>L-histidine = trans-urocanate + NH4(+)</text>
        <dbReference type="Rhea" id="RHEA:21232"/>
        <dbReference type="ChEBI" id="CHEBI:17771"/>
        <dbReference type="ChEBI" id="CHEBI:28938"/>
        <dbReference type="ChEBI" id="CHEBI:57595"/>
        <dbReference type="EC" id="4.3.1.3"/>
    </reaction>
</comment>
<dbReference type="InterPro" id="IPR024083">
    <property type="entry name" value="Fumarase/histidase_N"/>
</dbReference>
<evidence type="ECO:0000256" key="5">
    <source>
        <dbReference type="ARBA" id="ARBA00049269"/>
    </source>
</evidence>
<proteinExistence type="inferred from homology"/>